<dbReference type="GeneID" id="64117562"/>
<dbReference type="GO" id="GO:0016787">
    <property type="term" value="F:hydrolase activity"/>
    <property type="evidence" value="ECO:0007669"/>
    <property type="project" value="UniProtKB-KW"/>
</dbReference>
<feature type="domain" description="DinB-like" evidence="1">
    <location>
        <begin position="33"/>
        <end position="164"/>
    </location>
</feature>
<keyword evidence="2" id="KW-0378">Hydrolase</keyword>
<evidence type="ECO:0000259" key="1">
    <source>
        <dbReference type="Pfam" id="PF12867"/>
    </source>
</evidence>
<accession>A0A2T4PWQ4</accession>
<dbReference type="NCBIfam" id="NF009807">
    <property type="entry name" value="PRK13291.1"/>
    <property type="match status" value="1"/>
</dbReference>
<proteinExistence type="predicted"/>
<dbReference type="EMBL" id="PZFK01000002">
    <property type="protein sequence ID" value="PTI30936.1"/>
    <property type="molecule type" value="Genomic_DNA"/>
</dbReference>
<dbReference type="STRING" id="1167632.GCA_000286335_01429"/>
<dbReference type="RefSeq" id="WP_107556577.1">
    <property type="nucleotide sequence ID" value="NZ_BMDF01000005.1"/>
</dbReference>
<protein>
    <submittedName>
        <fullName evidence="2">Putative metal-dependent hydrolase</fullName>
    </submittedName>
</protein>
<comment type="caution">
    <text evidence="2">The sequence shown here is derived from an EMBL/GenBank/DDBJ whole genome shotgun (WGS) entry which is preliminary data.</text>
</comment>
<evidence type="ECO:0000313" key="3">
    <source>
        <dbReference type="Proteomes" id="UP000241209"/>
    </source>
</evidence>
<dbReference type="InterPro" id="IPR034660">
    <property type="entry name" value="DinB/YfiT-like"/>
</dbReference>
<sequence>MDARFPIGEQELPETVTMDHIQQWLDEMGNYANRLRKVVDGLDSADLDKTYREGSWTVRQLVHHIADSQLNMYQRLKIALTDDRKPTIIGFDQDEWAKLPDSKLPIECSLRMLEGMNERIVAIGRGLTEKQLKRAFTHEDNGEITVASKIAKLSWHEEHHLAHIKLALSK</sequence>
<reference evidence="2 3" key="1">
    <citation type="journal article" date="2016" name="Front. Microbiol.">
        <title>Comprehensive Phylogenetic Analysis of Bovine Non-aureus Staphylococci Species Based on Whole-Genome Sequencing.</title>
        <authorList>
            <person name="Naushad S."/>
            <person name="Barkema H.W."/>
            <person name="Luby C."/>
            <person name="Condas L.A."/>
            <person name="Nobrega D.B."/>
            <person name="Carson D.A."/>
            <person name="De Buck J."/>
        </authorList>
    </citation>
    <scope>NUCLEOTIDE SEQUENCE [LARGE SCALE GENOMIC DNA]</scope>
    <source>
        <strain evidence="2 3">SNUC 2204</strain>
    </source>
</reference>
<dbReference type="Pfam" id="PF12867">
    <property type="entry name" value="DinB_2"/>
    <property type="match status" value="1"/>
</dbReference>
<dbReference type="AlphaFoldDB" id="A0A2T4PWQ4"/>
<name>A0A2T4PWQ4_9STAP</name>
<dbReference type="Gene3D" id="1.20.120.450">
    <property type="entry name" value="dinb family like domain"/>
    <property type="match status" value="1"/>
</dbReference>
<dbReference type="SUPFAM" id="SSF109854">
    <property type="entry name" value="DinB/YfiT-like putative metalloenzymes"/>
    <property type="match status" value="1"/>
</dbReference>
<organism evidence="2 3">
    <name type="scientific">Mammaliicoccus vitulinus</name>
    <dbReference type="NCBI Taxonomy" id="71237"/>
    <lineage>
        <taxon>Bacteria</taxon>
        <taxon>Bacillati</taxon>
        <taxon>Bacillota</taxon>
        <taxon>Bacilli</taxon>
        <taxon>Bacillales</taxon>
        <taxon>Staphylococcaceae</taxon>
        <taxon>Mammaliicoccus</taxon>
    </lineage>
</organism>
<dbReference type="InterPro" id="IPR024775">
    <property type="entry name" value="DinB-like"/>
</dbReference>
<evidence type="ECO:0000313" key="2">
    <source>
        <dbReference type="EMBL" id="PTI30936.1"/>
    </source>
</evidence>
<dbReference type="Proteomes" id="UP000241209">
    <property type="component" value="Unassembled WGS sequence"/>
</dbReference>
<gene>
    <name evidence="2" type="ORF">BU072_01260</name>
</gene>